<proteinExistence type="inferred from homology"/>
<dbReference type="InterPro" id="IPR039425">
    <property type="entry name" value="RNA_pol_sigma-70-like"/>
</dbReference>
<comment type="similarity">
    <text evidence="1">Belongs to the sigma-70 factor family. ECF subfamily.</text>
</comment>
<dbReference type="EMBL" id="JBHSVR010000001">
    <property type="protein sequence ID" value="MFC6632704.1"/>
    <property type="molecule type" value="Genomic_DNA"/>
</dbReference>
<feature type="domain" description="RNA polymerase sigma-70 region 2" evidence="5">
    <location>
        <begin position="9"/>
        <end position="74"/>
    </location>
</feature>
<evidence type="ECO:0000259" key="6">
    <source>
        <dbReference type="Pfam" id="PF08281"/>
    </source>
</evidence>
<protein>
    <submittedName>
        <fullName evidence="7">RNA polymerase sigma factor</fullName>
    </submittedName>
</protein>
<evidence type="ECO:0000259" key="5">
    <source>
        <dbReference type="Pfam" id="PF04542"/>
    </source>
</evidence>
<dbReference type="RefSeq" id="WP_193191960.1">
    <property type="nucleotide sequence ID" value="NZ_JACZFR010000025.1"/>
</dbReference>
<evidence type="ECO:0000313" key="8">
    <source>
        <dbReference type="Proteomes" id="UP001596425"/>
    </source>
</evidence>
<reference evidence="8" key="1">
    <citation type="journal article" date="2019" name="Int. J. Syst. Evol. Microbiol.">
        <title>The Global Catalogue of Microorganisms (GCM) 10K type strain sequencing project: providing services to taxonomists for standard genome sequencing and annotation.</title>
        <authorList>
            <consortium name="The Broad Institute Genomics Platform"/>
            <consortium name="The Broad Institute Genome Sequencing Center for Infectious Disease"/>
            <person name="Wu L."/>
            <person name="Ma J."/>
        </authorList>
    </citation>
    <scope>NUCLEOTIDE SEQUENCE [LARGE SCALE GENOMIC DNA]</scope>
    <source>
        <strain evidence="8">CGMCC 1.13718</strain>
    </source>
</reference>
<name>A0ABW1YIW9_9GAMM</name>
<evidence type="ECO:0000313" key="7">
    <source>
        <dbReference type="EMBL" id="MFC6632704.1"/>
    </source>
</evidence>
<sequence>MQDAQILNLYTTHQRDLLSYASSIVGDDGRAEDIAQDAYMRFSTAMSDEWRSNPVGYLFRIVRNLALDCRRRAQFEKALFSHNVDDIVEAIPAEKSAPEQEVMARNELELLQEAMDELPERTRMAVEMHRLGGYKLREIAAHMNISVSMAQYLVKEGIKHCQRRLSSTASA</sequence>
<keyword evidence="3" id="KW-0731">Sigma factor</keyword>
<evidence type="ECO:0000256" key="2">
    <source>
        <dbReference type="ARBA" id="ARBA00023015"/>
    </source>
</evidence>
<dbReference type="CDD" id="cd06171">
    <property type="entry name" value="Sigma70_r4"/>
    <property type="match status" value="1"/>
</dbReference>
<dbReference type="Pfam" id="PF08281">
    <property type="entry name" value="Sigma70_r4_2"/>
    <property type="match status" value="1"/>
</dbReference>
<feature type="domain" description="RNA polymerase sigma factor 70 region 4 type 2" evidence="6">
    <location>
        <begin position="109"/>
        <end position="161"/>
    </location>
</feature>
<dbReference type="InterPro" id="IPR013324">
    <property type="entry name" value="RNA_pol_sigma_r3/r4-like"/>
</dbReference>
<dbReference type="Gene3D" id="1.10.10.10">
    <property type="entry name" value="Winged helix-like DNA-binding domain superfamily/Winged helix DNA-binding domain"/>
    <property type="match status" value="1"/>
</dbReference>
<dbReference type="PANTHER" id="PTHR43133">
    <property type="entry name" value="RNA POLYMERASE ECF-TYPE SIGMA FACTO"/>
    <property type="match status" value="1"/>
</dbReference>
<dbReference type="InterPro" id="IPR036388">
    <property type="entry name" value="WH-like_DNA-bd_sf"/>
</dbReference>
<dbReference type="Gene3D" id="1.10.1740.10">
    <property type="match status" value="1"/>
</dbReference>
<accession>A0ABW1YIW9</accession>
<dbReference type="InterPro" id="IPR013325">
    <property type="entry name" value="RNA_pol_sigma_r2"/>
</dbReference>
<dbReference type="Pfam" id="PF04542">
    <property type="entry name" value="Sigma70_r2"/>
    <property type="match status" value="1"/>
</dbReference>
<dbReference type="NCBIfam" id="TIGR02937">
    <property type="entry name" value="sigma70-ECF"/>
    <property type="match status" value="1"/>
</dbReference>
<keyword evidence="2" id="KW-0805">Transcription regulation</keyword>
<dbReference type="PANTHER" id="PTHR43133:SF63">
    <property type="entry name" value="RNA POLYMERASE SIGMA FACTOR FECI-RELATED"/>
    <property type="match status" value="1"/>
</dbReference>
<gene>
    <name evidence="7" type="ORF">ACFQBM_05405</name>
</gene>
<dbReference type="InterPro" id="IPR007627">
    <property type="entry name" value="RNA_pol_sigma70_r2"/>
</dbReference>
<dbReference type="InterPro" id="IPR014284">
    <property type="entry name" value="RNA_pol_sigma-70_dom"/>
</dbReference>
<evidence type="ECO:0000256" key="1">
    <source>
        <dbReference type="ARBA" id="ARBA00010641"/>
    </source>
</evidence>
<dbReference type="SUPFAM" id="SSF88659">
    <property type="entry name" value="Sigma3 and sigma4 domains of RNA polymerase sigma factors"/>
    <property type="match status" value="1"/>
</dbReference>
<keyword evidence="8" id="KW-1185">Reference proteome</keyword>
<dbReference type="Proteomes" id="UP001596425">
    <property type="component" value="Unassembled WGS sequence"/>
</dbReference>
<dbReference type="SUPFAM" id="SSF88946">
    <property type="entry name" value="Sigma2 domain of RNA polymerase sigma factors"/>
    <property type="match status" value="1"/>
</dbReference>
<evidence type="ECO:0000256" key="4">
    <source>
        <dbReference type="ARBA" id="ARBA00023163"/>
    </source>
</evidence>
<evidence type="ECO:0000256" key="3">
    <source>
        <dbReference type="ARBA" id="ARBA00023082"/>
    </source>
</evidence>
<organism evidence="7 8">
    <name type="scientific">Microbulbifer taiwanensis</name>
    <dbReference type="NCBI Taxonomy" id="986746"/>
    <lineage>
        <taxon>Bacteria</taxon>
        <taxon>Pseudomonadati</taxon>
        <taxon>Pseudomonadota</taxon>
        <taxon>Gammaproteobacteria</taxon>
        <taxon>Cellvibrionales</taxon>
        <taxon>Microbulbiferaceae</taxon>
        <taxon>Microbulbifer</taxon>
    </lineage>
</organism>
<dbReference type="InterPro" id="IPR013249">
    <property type="entry name" value="RNA_pol_sigma70_r4_t2"/>
</dbReference>
<keyword evidence="4" id="KW-0804">Transcription</keyword>
<comment type="caution">
    <text evidence="7">The sequence shown here is derived from an EMBL/GenBank/DDBJ whole genome shotgun (WGS) entry which is preliminary data.</text>
</comment>